<organism evidence="1 2">
    <name type="scientific">Pleodorina starrii</name>
    <dbReference type="NCBI Taxonomy" id="330485"/>
    <lineage>
        <taxon>Eukaryota</taxon>
        <taxon>Viridiplantae</taxon>
        <taxon>Chlorophyta</taxon>
        <taxon>core chlorophytes</taxon>
        <taxon>Chlorophyceae</taxon>
        <taxon>CS clade</taxon>
        <taxon>Chlamydomonadales</taxon>
        <taxon>Volvocaceae</taxon>
        <taxon>Pleodorina</taxon>
    </lineage>
</organism>
<protein>
    <submittedName>
        <fullName evidence="1">Uncharacterized protein</fullName>
    </submittedName>
</protein>
<dbReference type="InterPro" id="IPR023393">
    <property type="entry name" value="START-like_dom_sf"/>
</dbReference>
<dbReference type="PANTHER" id="PTHR36166">
    <property type="entry name" value="CHROMOSOME 9, WHOLE GENOME SHOTGUN SEQUENCE"/>
    <property type="match status" value="1"/>
</dbReference>
<dbReference type="SUPFAM" id="SSF55961">
    <property type="entry name" value="Bet v1-like"/>
    <property type="match status" value="1"/>
</dbReference>
<sequence>MGNLNQWNSFNSFLTVEDAPETLAPGQALRVSLQPPGHPRPTLVSPQVVDYAPGRELRWRGRLWNTDLFFVGEHFFKLQPIGPDKTLLVHGEDFKGCLVPLMGSVLSDARKGFVEFNDGLKKAVEGAAPAAR</sequence>
<proteinExistence type="predicted"/>
<dbReference type="EMBL" id="BRXU01000005">
    <property type="protein sequence ID" value="GLC52132.1"/>
    <property type="molecule type" value="Genomic_DNA"/>
</dbReference>
<name>A0A9W6BID0_9CHLO</name>
<dbReference type="Gene3D" id="3.30.530.20">
    <property type="match status" value="1"/>
</dbReference>
<comment type="caution">
    <text evidence="1">The sequence shown here is derived from an EMBL/GenBank/DDBJ whole genome shotgun (WGS) entry which is preliminary data.</text>
</comment>
<dbReference type="CDD" id="cd07822">
    <property type="entry name" value="SRPBCC_4"/>
    <property type="match status" value="1"/>
</dbReference>
<keyword evidence="2" id="KW-1185">Reference proteome</keyword>
<dbReference type="AlphaFoldDB" id="A0A9W6BID0"/>
<accession>A0A9W6BID0</accession>
<dbReference type="PANTHER" id="PTHR36166:SF1">
    <property type="entry name" value="SRPBCC DOMAIN-CONTAINING PROTEIN"/>
    <property type="match status" value="1"/>
</dbReference>
<evidence type="ECO:0000313" key="1">
    <source>
        <dbReference type="EMBL" id="GLC52132.1"/>
    </source>
</evidence>
<gene>
    <name evidence="1" type="primary">PLESTBF000286</name>
    <name evidence="1" type="ORF">PLESTB_000586400</name>
</gene>
<dbReference type="Proteomes" id="UP001165080">
    <property type="component" value="Unassembled WGS sequence"/>
</dbReference>
<evidence type="ECO:0000313" key="2">
    <source>
        <dbReference type="Proteomes" id="UP001165080"/>
    </source>
</evidence>
<reference evidence="1 2" key="1">
    <citation type="journal article" date="2023" name="Commun. Biol.">
        <title>Reorganization of the ancestral sex-determining regions during the evolution of trioecy in Pleodorina starrii.</title>
        <authorList>
            <person name="Takahashi K."/>
            <person name="Suzuki S."/>
            <person name="Kawai-Toyooka H."/>
            <person name="Yamamoto K."/>
            <person name="Hamaji T."/>
            <person name="Ootsuki R."/>
            <person name="Yamaguchi H."/>
            <person name="Kawachi M."/>
            <person name="Higashiyama T."/>
            <person name="Nozaki H."/>
        </authorList>
    </citation>
    <scope>NUCLEOTIDE SEQUENCE [LARGE SCALE GENOMIC DNA]</scope>
    <source>
        <strain evidence="1 2">NIES-4479</strain>
    </source>
</reference>